<dbReference type="InterPro" id="IPR007197">
    <property type="entry name" value="rSAM"/>
</dbReference>
<dbReference type="SFLD" id="SFLDG01067">
    <property type="entry name" value="SPASM/twitch_domain_containing"/>
    <property type="match status" value="1"/>
</dbReference>
<evidence type="ECO:0000256" key="4">
    <source>
        <dbReference type="ARBA" id="ARBA00022842"/>
    </source>
</evidence>
<comment type="caution">
    <text evidence="8">Lacks conserved residue(s) required for the propagation of feature annotation.</text>
</comment>
<feature type="binding site" evidence="8">
    <location>
        <position position="55"/>
    </location>
    <ligand>
        <name>[4Fe-4S] cluster</name>
        <dbReference type="ChEBI" id="CHEBI:49883"/>
        <note>4Fe-4S-S-AdoMet</note>
    </ligand>
</feature>
<evidence type="ECO:0000256" key="2">
    <source>
        <dbReference type="ARBA" id="ARBA00022691"/>
    </source>
</evidence>
<keyword evidence="2 8" id="KW-0949">S-adenosyl-L-methionine</keyword>
<feature type="binding site" evidence="8">
    <location>
        <position position="52"/>
    </location>
    <ligand>
        <name>[4Fe-4S] cluster</name>
        <dbReference type="ChEBI" id="CHEBI:49883"/>
        <note>4Fe-4S-S-AdoMet</note>
    </ligand>
</feature>
<reference evidence="10 11" key="1">
    <citation type="submission" date="2016-02" db="EMBL/GenBank/DDBJ databases">
        <authorList>
            <person name="Wen L."/>
            <person name="He K."/>
            <person name="Yang H."/>
        </authorList>
    </citation>
    <scope>NUCLEOTIDE SEQUENCE [LARGE SCALE GENOMIC DNA]</scope>
    <source>
        <strain evidence="10">Trichococcus palustris</strain>
    </source>
</reference>
<feature type="binding site" evidence="8">
    <location>
        <begin position="54"/>
        <end position="56"/>
    </location>
    <ligand>
        <name>S-adenosyl-L-methionine</name>
        <dbReference type="ChEBI" id="CHEBI:59789"/>
    </ligand>
</feature>
<dbReference type="InterPro" id="IPR058240">
    <property type="entry name" value="rSAM_sf"/>
</dbReference>
<dbReference type="SFLD" id="SFLDS00029">
    <property type="entry name" value="Radical_SAM"/>
    <property type="match status" value="1"/>
</dbReference>
<keyword evidence="7 8" id="KW-0456">Lyase</keyword>
<dbReference type="GO" id="GO:0008616">
    <property type="term" value="P:tRNA queuosine(34) biosynthetic process"/>
    <property type="evidence" value="ECO:0007669"/>
    <property type="project" value="UniProtKB-UniRule"/>
</dbReference>
<dbReference type="NCBIfam" id="TIGR03963">
    <property type="entry name" value="rSAM_QueE_Clost"/>
    <property type="match status" value="1"/>
</dbReference>
<evidence type="ECO:0000313" key="11">
    <source>
        <dbReference type="Proteomes" id="UP000242754"/>
    </source>
</evidence>
<dbReference type="HAMAP" id="MF_00917">
    <property type="entry name" value="QueE"/>
    <property type="match status" value="1"/>
</dbReference>
<dbReference type="EC" id="4.3.99.3" evidence="8"/>
<comment type="cofactor">
    <cofactor evidence="8">
        <name>S-adenosyl-L-methionine</name>
        <dbReference type="ChEBI" id="CHEBI:59789"/>
    </cofactor>
    <text evidence="8">Binds 1 S-adenosyl-L-methionine per subunit.</text>
</comment>
<name>A0A143YEA6_9LACT</name>
<keyword evidence="11" id="KW-1185">Reference proteome</keyword>
<comment type="function">
    <text evidence="8">Catalyzes the complex heterocyclic radical-mediated conversion of 6-carboxy-5,6,7,8-tetrahydropterin (CPH4) to 7-carboxy-7-deazaguanine (CDG), a step common to the biosynthetic pathways of all 7-deazapurine-containing compounds.</text>
</comment>
<dbReference type="GO" id="GO:0000287">
    <property type="term" value="F:magnesium ion binding"/>
    <property type="evidence" value="ECO:0007669"/>
    <property type="project" value="UniProtKB-UniRule"/>
</dbReference>
<dbReference type="Gene3D" id="3.20.20.70">
    <property type="entry name" value="Aldolase class I"/>
    <property type="match status" value="1"/>
</dbReference>
<dbReference type="InterPro" id="IPR024924">
    <property type="entry name" value="7-CO-7-deazaguanine_synth-like"/>
</dbReference>
<comment type="cofactor">
    <cofactor evidence="8">
        <name>Mg(2+)</name>
        <dbReference type="ChEBI" id="CHEBI:18420"/>
    </cofactor>
</comment>
<keyword evidence="3 8" id="KW-0479">Metal-binding</keyword>
<protein>
    <recommendedName>
        <fullName evidence="8">7-carboxy-7-deazaguanine synthase</fullName>
        <shortName evidence="8">CDG synthase</shortName>
        <ecNumber evidence="8">4.3.99.3</ecNumber>
    </recommendedName>
    <alternativeName>
        <fullName evidence="8">Queuosine biosynthesis protein QueE</fullName>
    </alternativeName>
</protein>
<evidence type="ECO:0000313" key="10">
    <source>
        <dbReference type="EMBL" id="CZQ86266.1"/>
    </source>
</evidence>
<feature type="domain" description="Radical SAM core" evidence="9">
    <location>
        <begin position="35"/>
        <end position="233"/>
    </location>
</feature>
<dbReference type="InterPro" id="IPR023868">
    <property type="entry name" value="7-CO-7-deazaGua_synth_put_Clo"/>
</dbReference>
<evidence type="ECO:0000256" key="1">
    <source>
        <dbReference type="ARBA" id="ARBA00022485"/>
    </source>
</evidence>
<dbReference type="GO" id="GO:0051539">
    <property type="term" value="F:4 iron, 4 sulfur cluster binding"/>
    <property type="evidence" value="ECO:0007669"/>
    <property type="project" value="UniProtKB-UniRule"/>
</dbReference>
<dbReference type="UniPathway" id="UPA00391"/>
<proteinExistence type="inferred from homology"/>
<comment type="similarity">
    <text evidence="8">Belongs to the radical SAM superfamily. 7-carboxy-7-deazaguanine synthase family.</text>
</comment>
<keyword evidence="4 8" id="KW-0460">Magnesium</keyword>
<dbReference type="Proteomes" id="UP000242754">
    <property type="component" value="Unassembled WGS sequence"/>
</dbReference>
<feature type="binding site" evidence="8">
    <location>
        <position position="92"/>
    </location>
    <ligand>
        <name>S-adenosyl-L-methionine</name>
        <dbReference type="ChEBI" id="CHEBI:59789"/>
    </ligand>
</feature>
<dbReference type="PIRSF" id="PIRSF000370">
    <property type="entry name" value="QueE"/>
    <property type="match status" value="1"/>
</dbReference>
<comment type="cofactor">
    <cofactor evidence="8">
        <name>[4Fe-4S] cluster</name>
        <dbReference type="ChEBI" id="CHEBI:49883"/>
    </cofactor>
    <text evidence="8">Binds 1 [4Fe-4S] cluster. The cluster is coordinated with 3 cysteines and an exchangeable S-adenosyl-L-methionine.</text>
</comment>
<evidence type="ECO:0000256" key="5">
    <source>
        <dbReference type="ARBA" id="ARBA00023004"/>
    </source>
</evidence>
<dbReference type="PANTHER" id="PTHR42836:SF1">
    <property type="entry name" value="7-CARBOXY-7-DEAZAGUANINE SYNTHASE"/>
    <property type="match status" value="1"/>
</dbReference>
<dbReference type="EMBL" id="FJNE01000002">
    <property type="protein sequence ID" value="CZQ86266.1"/>
    <property type="molecule type" value="Genomic_DNA"/>
</dbReference>
<evidence type="ECO:0000256" key="8">
    <source>
        <dbReference type="HAMAP-Rule" id="MF_00917"/>
    </source>
</evidence>
<dbReference type="CDD" id="cd01335">
    <property type="entry name" value="Radical_SAM"/>
    <property type="match status" value="1"/>
</dbReference>
<feature type="binding site" evidence="8">
    <location>
        <position position="90"/>
    </location>
    <ligand>
        <name>substrate</name>
    </ligand>
</feature>
<feature type="binding site" evidence="8">
    <location>
        <begin position="29"/>
        <end position="31"/>
    </location>
    <ligand>
        <name>substrate</name>
    </ligand>
</feature>
<sequence>MKRRQTAQPTKKAGLNKMVLQVVEKFVSINGEGSRCGQLATFIRFAGCNLNCGYCDTAWANDRKVAFVPMSAEEIYGYIKDTKVTNVTLTGGEPLLQKDIGTLLALLSKDPELYVEIETNGSVLLSKFSDLENPPSFTMDYKLPSSGMERMMALDNFDHLTNNDTVKFVSGSLEDLEKAKELINKYKLTEKTNIFISPVFGDIQLESIVDFMKDNNMNGVNMQVQLHKIIWDPNERGV</sequence>
<evidence type="ECO:0000259" key="9">
    <source>
        <dbReference type="PROSITE" id="PS51918"/>
    </source>
</evidence>
<accession>A0A143YEA6</accession>
<evidence type="ECO:0000256" key="7">
    <source>
        <dbReference type="ARBA" id="ARBA00023239"/>
    </source>
</evidence>
<dbReference type="PANTHER" id="PTHR42836">
    <property type="entry name" value="7-CARBOXY-7-DEAZAGUANINE SYNTHASE"/>
    <property type="match status" value="1"/>
</dbReference>
<evidence type="ECO:0000256" key="3">
    <source>
        <dbReference type="ARBA" id="ARBA00022723"/>
    </source>
</evidence>
<dbReference type="InterPro" id="IPR013785">
    <property type="entry name" value="Aldolase_TIM"/>
</dbReference>
<evidence type="ECO:0000256" key="6">
    <source>
        <dbReference type="ARBA" id="ARBA00023014"/>
    </source>
</evidence>
<keyword evidence="8" id="KW-0671">Queuosine biosynthesis</keyword>
<dbReference type="Pfam" id="PF04055">
    <property type="entry name" value="Radical_SAM"/>
    <property type="match status" value="1"/>
</dbReference>
<dbReference type="SUPFAM" id="SSF102114">
    <property type="entry name" value="Radical SAM enzymes"/>
    <property type="match status" value="1"/>
</dbReference>
<gene>
    <name evidence="8" type="primary">queE</name>
    <name evidence="10" type="ORF">Tpal_750</name>
</gene>
<dbReference type="GO" id="GO:0016840">
    <property type="term" value="F:carbon-nitrogen lyase activity"/>
    <property type="evidence" value="ECO:0007669"/>
    <property type="project" value="UniProtKB-UniRule"/>
</dbReference>
<feature type="binding site" evidence="8">
    <location>
        <position position="57"/>
    </location>
    <ligand>
        <name>Mg(2+)</name>
        <dbReference type="ChEBI" id="CHEBI:18420"/>
    </ligand>
</feature>
<organism evidence="10 11">
    <name type="scientific">Trichococcus palustris</name>
    <dbReference type="NCBI Taxonomy" id="140314"/>
    <lineage>
        <taxon>Bacteria</taxon>
        <taxon>Bacillati</taxon>
        <taxon>Bacillota</taxon>
        <taxon>Bacilli</taxon>
        <taxon>Lactobacillales</taxon>
        <taxon>Carnobacteriaceae</taxon>
        <taxon>Trichococcus</taxon>
    </lineage>
</organism>
<feature type="binding site" evidence="8">
    <location>
        <position position="48"/>
    </location>
    <ligand>
        <name>[4Fe-4S] cluster</name>
        <dbReference type="ChEBI" id="CHEBI:49883"/>
        <note>4Fe-4S-S-AdoMet</note>
    </ligand>
</feature>
<dbReference type="GO" id="GO:1904047">
    <property type="term" value="F:S-adenosyl-L-methionine binding"/>
    <property type="evidence" value="ECO:0007669"/>
    <property type="project" value="UniProtKB-UniRule"/>
</dbReference>
<comment type="pathway">
    <text evidence="8">Purine metabolism; 7-cyano-7-deazaguanine biosynthesis.</text>
</comment>
<comment type="subunit">
    <text evidence="8">Homodimer.</text>
</comment>
<feature type="binding site" evidence="8">
    <location>
        <position position="44"/>
    </location>
    <ligand>
        <name>substrate</name>
    </ligand>
</feature>
<dbReference type="PROSITE" id="PS51918">
    <property type="entry name" value="RADICAL_SAM"/>
    <property type="match status" value="1"/>
</dbReference>
<keyword evidence="1 8" id="KW-0004">4Fe-4S</keyword>
<keyword evidence="5 8" id="KW-0408">Iron</keyword>
<comment type="catalytic activity">
    <reaction evidence="8">
        <text>6-carboxy-5,6,7,8-tetrahydropterin + H(+) = 7-carboxy-7-carbaguanine + NH4(+)</text>
        <dbReference type="Rhea" id="RHEA:27974"/>
        <dbReference type="ChEBI" id="CHEBI:15378"/>
        <dbReference type="ChEBI" id="CHEBI:28938"/>
        <dbReference type="ChEBI" id="CHEBI:61032"/>
        <dbReference type="ChEBI" id="CHEBI:61036"/>
        <dbReference type="EC" id="4.3.99.3"/>
    </reaction>
</comment>
<keyword evidence="6 8" id="KW-0411">Iron-sulfur</keyword>
<dbReference type="STRING" id="140314.SAMN04488076_101234"/>
<dbReference type="AlphaFoldDB" id="A0A143YEA6"/>